<evidence type="ECO:0000313" key="2">
    <source>
        <dbReference type="EMBL" id="QOD43565.1"/>
    </source>
</evidence>
<dbReference type="InterPro" id="IPR010427">
    <property type="entry name" value="DUF1023"/>
</dbReference>
<keyword evidence="3" id="KW-1185">Reference proteome</keyword>
<sequence>MTRAHRRRETAHGVPSRAHRRRETALALAAVLVGLLILPAPPGSGVEGGFAQLDRYSALTAAQAHRMIAAHPALELQVMDAAPDRVVAWWAAKDRKHRKALIRESPALIGNLDGVDYASRDAANRRQLRTEIREEEQAVAARPRDADAHARLAALTAIRAALHAHASTPGGPEPKRTLVSLTRRDPPLAAIAVGDLDTARQVTFTVPGMGTYTDDMQLWTETAQNVFDAQASVGAPAAHAVVAWIGYRTPPPGVDATLGDAAERGAPLFASELAGLQAARRGGDLSSVSVIAHSYGSTMVADALAARDLGVRSFVMLGSAGVEDGIHGVRDLHARHVFAGEAADDGEAVWGRLSRQDPRAPGFGATVISVDGDPARGLLPVTGHAPVLHSPWNDDPDSRAWTTIPDEAQRAAEYAAHERTYGYLDAGTESLLDAAIATTPHATGPLLTEQG</sequence>
<name>A0A7L7Z1L8_9MICO</name>
<evidence type="ECO:0000313" key="3">
    <source>
        <dbReference type="Proteomes" id="UP000516660"/>
    </source>
</evidence>
<dbReference type="Proteomes" id="UP000516660">
    <property type="component" value="Chromosome"/>
</dbReference>
<reference evidence="2 3" key="1">
    <citation type="submission" date="2020-08" db="EMBL/GenBank/DDBJ databases">
        <title>Description of Clavibacter zhangzhiyonge sp. nov., a phytopathogenic actinobacterium isolated from barley seeds, causing leaf brown spot and decline.</title>
        <authorList>
            <person name="Tian Q."/>
            <person name="Chuan J."/>
            <person name="Zhao W."/>
            <person name="Li X."/>
        </authorList>
    </citation>
    <scope>NUCLEOTIDE SEQUENCE [LARGE SCALE GENOMIC DNA]</scope>
    <source>
        <strain evidence="2 3">DM1</strain>
    </source>
</reference>
<organism evidence="2 3">
    <name type="scientific">Clavibacter zhangzhiyongii</name>
    <dbReference type="NCBI Taxonomy" id="2768071"/>
    <lineage>
        <taxon>Bacteria</taxon>
        <taxon>Bacillati</taxon>
        <taxon>Actinomycetota</taxon>
        <taxon>Actinomycetes</taxon>
        <taxon>Micrococcales</taxon>
        <taxon>Microbacteriaceae</taxon>
        <taxon>Clavibacter</taxon>
    </lineage>
</organism>
<dbReference type="EMBL" id="CP061274">
    <property type="protein sequence ID" value="QOD43565.1"/>
    <property type="molecule type" value="Genomic_DNA"/>
</dbReference>
<dbReference type="Pfam" id="PF06259">
    <property type="entry name" value="Abhydrolase_8"/>
    <property type="match status" value="1"/>
</dbReference>
<dbReference type="AlphaFoldDB" id="A0A7L7Z1L8"/>
<accession>A0A7L7Z1L8</accession>
<feature type="domain" description="DUF1023" evidence="1">
    <location>
        <begin position="188"/>
        <end position="345"/>
    </location>
</feature>
<protein>
    <recommendedName>
        <fullName evidence="1">DUF1023 domain-containing protein</fullName>
    </recommendedName>
</protein>
<evidence type="ECO:0000259" key="1">
    <source>
        <dbReference type="Pfam" id="PF06259"/>
    </source>
</evidence>
<dbReference type="KEGG" id="czh:H9X71_13410"/>
<dbReference type="RefSeq" id="WP_191147525.1">
    <property type="nucleotide sequence ID" value="NZ_CP061274.1"/>
</dbReference>
<proteinExistence type="predicted"/>
<gene>
    <name evidence="2" type="ORF">H9X71_13410</name>
</gene>